<evidence type="ECO:0000256" key="4">
    <source>
        <dbReference type="ARBA" id="ARBA00022723"/>
    </source>
</evidence>
<dbReference type="InterPro" id="IPR036460">
    <property type="entry name" value="Cu_amine_oxidase_C_sf"/>
</dbReference>
<accession>A0A218ZGE6</accession>
<evidence type="ECO:0000256" key="7">
    <source>
        <dbReference type="ARBA" id="ARBA00023008"/>
    </source>
</evidence>
<feature type="compositionally biased region" description="Basic and acidic residues" evidence="13">
    <location>
        <begin position="1140"/>
        <end position="1150"/>
    </location>
</feature>
<feature type="binding site" description="axial binding residue" evidence="11">
    <location>
        <position position="372"/>
    </location>
    <ligand>
        <name>heme</name>
        <dbReference type="ChEBI" id="CHEBI:30413"/>
    </ligand>
    <ligandPart>
        <name>Fe</name>
        <dbReference type="ChEBI" id="CHEBI:18248"/>
    </ligandPart>
</feature>
<keyword evidence="8" id="KW-1015">Disulfide bond</keyword>
<feature type="domain" description="Copper amine oxidase catalytic" evidence="14">
    <location>
        <begin position="719"/>
        <end position="1115"/>
    </location>
</feature>
<dbReference type="GO" id="GO:0009308">
    <property type="term" value="P:amine metabolic process"/>
    <property type="evidence" value="ECO:0007669"/>
    <property type="project" value="UniProtKB-UniRule"/>
</dbReference>
<evidence type="ECO:0000313" key="16">
    <source>
        <dbReference type="Proteomes" id="UP000242519"/>
    </source>
</evidence>
<feature type="region of interest" description="Disordered" evidence="13">
    <location>
        <begin position="1131"/>
        <end position="1150"/>
    </location>
</feature>
<evidence type="ECO:0000256" key="12">
    <source>
        <dbReference type="RuleBase" id="RU000672"/>
    </source>
</evidence>
<protein>
    <recommendedName>
        <fullName evidence="12">Amine oxidase</fullName>
        <ecNumber evidence="12">1.4.3.-</ecNumber>
    </recommendedName>
</protein>
<evidence type="ECO:0000256" key="13">
    <source>
        <dbReference type="SAM" id="MobiDB-lite"/>
    </source>
</evidence>
<evidence type="ECO:0000256" key="8">
    <source>
        <dbReference type="ARBA" id="ARBA00023157"/>
    </source>
</evidence>
<evidence type="ECO:0000256" key="1">
    <source>
        <dbReference type="ARBA" id="ARBA00001935"/>
    </source>
</evidence>
<dbReference type="PANTHER" id="PTHR10638:SF33">
    <property type="entry name" value="AMINE OXIDASE"/>
    <property type="match status" value="1"/>
</dbReference>
<dbReference type="GO" id="GO:0048038">
    <property type="term" value="F:quinone binding"/>
    <property type="evidence" value="ECO:0007669"/>
    <property type="project" value="InterPro"/>
</dbReference>
<evidence type="ECO:0000256" key="9">
    <source>
        <dbReference type="PIRSR" id="PIRSR600269-50"/>
    </source>
</evidence>
<comment type="cofactor">
    <cofactor evidence="11">
        <name>heme</name>
        <dbReference type="ChEBI" id="CHEBI:30413"/>
    </cofactor>
</comment>
<evidence type="ECO:0000256" key="11">
    <source>
        <dbReference type="PIRSR" id="PIRSR602401-1"/>
    </source>
</evidence>
<feature type="modified residue" description="2',4',5'-topaquinone" evidence="10">
    <location>
        <position position="874"/>
    </location>
</feature>
<feature type="active site" description="Proton acceptor" evidence="9">
    <location>
        <position position="790"/>
    </location>
</feature>
<feature type="active site" description="Schiff-base intermediate with substrate; via topaquinone" evidence="9">
    <location>
        <position position="874"/>
    </location>
</feature>
<dbReference type="SUPFAM" id="SSF48264">
    <property type="entry name" value="Cytochrome P450"/>
    <property type="match status" value="1"/>
</dbReference>
<dbReference type="PRINTS" id="PR00385">
    <property type="entry name" value="P450"/>
</dbReference>
<dbReference type="OrthoDB" id="5379943at2759"/>
<dbReference type="GO" id="GO:0004497">
    <property type="term" value="F:monooxygenase activity"/>
    <property type="evidence" value="ECO:0007669"/>
    <property type="project" value="InterPro"/>
</dbReference>
<dbReference type="InterPro" id="IPR002401">
    <property type="entry name" value="Cyt_P450_E_grp-I"/>
</dbReference>
<keyword evidence="11" id="KW-0349">Heme</keyword>
<dbReference type="InterPro" id="IPR049948">
    <property type="entry name" value="Cu_Am_ox_TPQ-bd"/>
</dbReference>
<evidence type="ECO:0000256" key="3">
    <source>
        <dbReference type="ARBA" id="ARBA00011738"/>
    </source>
</evidence>
<keyword evidence="7 12" id="KW-0186">Copper</keyword>
<dbReference type="GO" id="GO:0016705">
    <property type="term" value="F:oxidoreductase activity, acting on paired donors, with incorporation or reduction of molecular oxygen"/>
    <property type="evidence" value="ECO:0007669"/>
    <property type="project" value="InterPro"/>
</dbReference>
<dbReference type="PANTHER" id="PTHR10638">
    <property type="entry name" value="COPPER AMINE OXIDASE"/>
    <property type="match status" value="1"/>
</dbReference>
<comment type="caution">
    <text evidence="15">The sequence shown here is derived from an EMBL/GenBank/DDBJ whole genome shotgun (WGS) entry which is preliminary data.</text>
</comment>
<keyword evidence="6 12" id="KW-0560">Oxidoreductase</keyword>
<keyword evidence="5 9" id="KW-0801">TPQ</keyword>
<dbReference type="InterPro" id="IPR016182">
    <property type="entry name" value="Cu_amine_oxidase_N-reg"/>
</dbReference>
<evidence type="ECO:0000313" key="15">
    <source>
        <dbReference type="EMBL" id="OWP07119.1"/>
    </source>
</evidence>
<dbReference type="InterPro" id="IPR000269">
    <property type="entry name" value="Cu_amine_oxidase"/>
</dbReference>
<sequence>MAKEFTARRREYIHELHERYGPVVRLGPNEVSFTSLEALKEIYTSGGSGYDKTEFYTLFTQFGVRTMFSTLVKDNHSQKKRHIAGPYANTNILRPQVIGGIRERANAFVKKCTEARGKSLDAYVYLHCFALDCASQHLLHPYGTHSLDDEQDFKLMEEQSYHNSLKQNLAKYRWPKLSSWVERILKPRPSQIANTHVLNASEKMDLGEYTLLFKLQHSKDSFQRIEAAAECMDHLAAGIDTTGDVLTFLMYQLSLPESFDIQDRLIQEVGANKDKKLDELPYLHAVIKESLRYFPPIPMSQPRYVPAGGRIIHGYFIAAGTIVSCQAHSVHRLNESVFEKGHEFIPERWLNADKVADMNRLFFAFGLGGRGCTGRDYRTDEVFTSGGIFSFQNSRSSGYERQYENERPNYLKSSLGPNLQAYFRATWLTLDDSKRVQYTTEDRKGTVGNEGGQIPGSQFATSRNLDICPEDQPQMPHPESQKAKTAAKHPLDPLNADEIVQVSSLLKAKYPNQSLHFKLIAIVEPAKFKLRPFLKAERNGAMCSRLPRKASALFYHRGTPSLFLAEVNVESGEVEKVEQLDPGLHGQSDMDEVIELRDACLKDPKVVNEIQKFKLPPHMEVVCDTWPYGRDSEDNLPRYIQCYLFAKTSHPGSNHYDNPLPFSPVLDMTTMKVVEIIRLPTGSDSTLNYDTRFRSHDAKEYHHDLQPTAPRTDLKPLIIQQPEGVSFTINGYLIKWQKWRFRLGFTWREGMVLHDVTYDGRELFHRISLSEMFVPYGDPRYPYSRKSVFDVGDIGAGVAANNLALGCDCLGVIKYFSFVISNSQGKPVEKPNAICMHEIDDGIGWKHTNSRTGAVSIVRSRVLVLQTIITVGNYEYVFMWHFDQAAGLHYRIQATGILSTAPVDPGASVPWGTNVNEGVMAPYHQHVFSLRIDPCIDGDKNSIVEEDSVAMPWDDKNPHGVGYITNHRTISQSTSLDSAPNRVHKIINPSKINKSSGKPVGYAIHSPVRQMLLAHPDSWHGKRAKYAFHPFWVTAHRDNELYAAGDYTYQSLPDGKSDLGAWAGRGDKTDDEDIVLWHSISLTHNPRPEDYPVMPCDTMVVSLKPSGFFEQNPALDVPPSTRGANGSRLLEDAAVTEAPGKADPRCRSKL</sequence>
<dbReference type="Gene3D" id="2.70.98.20">
    <property type="entry name" value="Copper amine oxidase, catalytic domain"/>
    <property type="match status" value="1"/>
</dbReference>
<dbReference type="FunFam" id="2.70.98.20:FF:000001">
    <property type="entry name" value="Amine oxidase"/>
    <property type="match status" value="1"/>
</dbReference>
<dbReference type="EMBL" id="MZNU01000020">
    <property type="protein sequence ID" value="OWP07119.1"/>
    <property type="molecule type" value="Genomic_DNA"/>
</dbReference>
<dbReference type="PROSITE" id="PS01164">
    <property type="entry name" value="COPPER_AMINE_OXID_1"/>
    <property type="match status" value="1"/>
</dbReference>
<dbReference type="STRING" id="503106.A0A218ZGE6"/>
<proteinExistence type="inferred from homology"/>
<evidence type="ECO:0000256" key="2">
    <source>
        <dbReference type="ARBA" id="ARBA00007983"/>
    </source>
</evidence>
<comment type="cofactor">
    <cofactor evidence="1">
        <name>Cu cation</name>
        <dbReference type="ChEBI" id="CHEBI:23378"/>
    </cofactor>
</comment>
<evidence type="ECO:0000259" key="14">
    <source>
        <dbReference type="Pfam" id="PF01179"/>
    </source>
</evidence>
<dbReference type="InterPro" id="IPR036396">
    <property type="entry name" value="Cyt_P450_sf"/>
</dbReference>
<dbReference type="SUPFAM" id="SSF54416">
    <property type="entry name" value="Amine oxidase N-terminal region"/>
    <property type="match status" value="2"/>
</dbReference>
<dbReference type="Proteomes" id="UP000242519">
    <property type="component" value="Unassembled WGS sequence"/>
</dbReference>
<keyword evidence="4 11" id="KW-0479">Metal-binding</keyword>
<dbReference type="InParanoid" id="A0A218ZGE6"/>
<reference evidence="15 16" key="1">
    <citation type="submission" date="2017-04" db="EMBL/GenBank/DDBJ databases">
        <title>Draft genome sequence of Marssonina coronaria NL1: causal agent of apple blotch.</title>
        <authorList>
            <person name="Cheng Q."/>
        </authorList>
    </citation>
    <scope>NUCLEOTIDE SEQUENCE [LARGE SCALE GENOMIC DNA]</scope>
    <source>
        <strain evidence="15 16">NL1</strain>
    </source>
</reference>
<dbReference type="GO" id="GO:0005507">
    <property type="term" value="F:copper ion binding"/>
    <property type="evidence" value="ECO:0007669"/>
    <property type="project" value="InterPro"/>
</dbReference>
<comment type="similarity">
    <text evidence="2 12">Belongs to the copper/topaquinone oxidase family.</text>
</comment>
<dbReference type="EC" id="1.4.3.-" evidence="12"/>
<name>A0A218ZGE6_9HELO</name>
<evidence type="ECO:0000256" key="6">
    <source>
        <dbReference type="ARBA" id="ARBA00023002"/>
    </source>
</evidence>
<dbReference type="Gene3D" id="3.10.450.40">
    <property type="match status" value="2"/>
</dbReference>
<dbReference type="GO" id="GO:0008131">
    <property type="term" value="F:primary methylamine oxidase activity"/>
    <property type="evidence" value="ECO:0007669"/>
    <property type="project" value="InterPro"/>
</dbReference>
<keyword evidence="16" id="KW-1185">Reference proteome</keyword>
<organism evidence="15 16">
    <name type="scientific">Diplocarpon coronariae</name>
    <dbReference type="NCBI Taxonomy" id="2795749"/>
    <lineage>
        <taxon>Eukaryota</taxon>
        <taxon>Fungi</taxon>
        <taxon>Dikarya</taxon>
        <taxon>Ascomycota</taxon>
        <taxon>Pezizomycotina</taxon>
        <taxon>Leotiomycetes</taxon>
        <taxon>Helotiales</taxon>
        <taxon>Drepanopezizaceae</taxon>
        <taxon>Diplocarpon</taxon>
    </lineage>
</organism>
<keyword evidence="11" id="KW-0408">Iron</keyword>
<dbReference type="SUPFAM" id="SSF49998">
    <property type="entry name" value="Amine oxidase catalytic domain"/>
    <property type="match status" value="1"/>
</dbReference>
<dbReference type="Gene3D" id="1.10.630.10">
    <property type="entry name" value="Cytochrome P450"/>
    <property type="match status" value="1"/>
</dbReference>
<gene>
    <name evidence="15" type="ORF">B2J93_6699</name>
</gene>
<dbReference type="AlphaFoldDB" id="A0A218ZGE6"/>
<dbReference type="Pfam" id="PF00067">
    <property type="entry name" value="p450"/>
    <property type="match status" value="1"/>
</dbReference>
<evidence type="ECO:0000256" key="5">
    <source>
        <dbReference type="ARBA" id="ARBA00022772"/>
    </source>
</evidence>
<comment type="PTM">
    <text evidence="10 12">Topaquinone (TPQ) is generated by copper-dependent autoxidation of a specific tyrosyl residue.</text>
</comment>
<dbReference type="GO" id="GO:0005506">
    <property type="term" value="F:iron ion binding"/>
    <property type="evidence" value="ECO:0007669"/>
    <property type="project" value="InterPro"/>
</dbReference>
<dbReference type="InterPro" id="IPR001128">
    <property type="entry name" value="Cyt_P450"/>
</dbReference>
<comment type="cofactor">
    <cofactor evidence="12">
        <name>Cu cation</name>
        <dbReference type="ChEBI" id="CHEBI:23378"/>
    </cofactor>
    <text evidence="12">Contains 1 topaquinone per subunit.</text>
</comment>
<dbReference type="Pfam" id="PF01179">
    <property type="entry name" value="Cu_amine_oxid"/>
    <property type="match status" value="1"/>
</dbReference>
<dbReference type="GO" id="GO:0020037">
    <property type="term" value="F:heme binding"/>
    <property type="evidence" value="ECO:0007669"/>
    <property type="project" value="InterPro"/>
</dbReference>
<evidence type="ECO:0000256" key="10">
    <source>
        <dbReference type="PIRSR" id="PIRSR600269-51"/>
    </source>
</evidence>
<comment type="subunit">
    <text evidence="3">Homodimer.</text>
</comment>
<dbReference type="InterPro" id="IPR015798">
    <property type="entry name" value="Cu_amine_oxidase_C"/>
</dbReference>
<dbReference type="PRINTS" id="PR00463">
    <property type="entry name" value="EP450I"/>
</dbReference>